<protein>
    <submittedName>
        <fullName evidence="2">Uncharacterized protein</fullName>
    </submittedName>
</protein>
<keyword evidence="3" id="KW-1185">Reference proteome</keyword>
<sequence length="301" mass="35480">MITHRINLLFLLFLLLAGITYPDQITSRLEKYVQEELEKKDSTFRKKLDECLSIYKKYYWKDKRLEKEIEEKGCKPYIKEYENIIEKATERYQEDVDKELKKLEKKYQEKVKKSKKVNFSVKAYGYSVGGVNFIFFNVEADPQKFGILELKHKGENKISPSCLTDRSIWIYFPADKKEYSIDLILADKKELENIKGIKGLASLKNVYTLRINLKVKGFSPIKLFKTKTGKKYRLSLNTPVVPYGYASYDFVGVKKEFPPFPASENPCRKPVLMVEHLPDSVYIRLTVEENKHVMDREFRVY</sequence>
<evidence type="ECO:0000313" key="2">
    <source>
        <dbReference type="EMBL" id="SNZ07158.1"/>
    </source>
</evidence>
<dbReference type="RefSeq" id="WP_097000117.1">
    <property type="nucleotide sequence ID" value="NZ_OBEI01000002.1"/>
</dbReference>
<name>A0A285NCY3_9AQUI</name>
<evidence type="ECO:0000256" key="1">
    <source>
        <dbReference type="SAM" id="Coils"/>
    </source>
</evidence>
<proteinExistence type="predicted"/>
<evidence type="ECO:0000313" key="3">
    <source>
        <dbReference type="Proteomes" id="UP000219036"/>
    </source>
</evidence>
<gene>
    <name evidence="2" type="ORF">SAMN06265182_0950</name>
</gene>
<dbReference type="AlphaFoldDB" id="A0A285NCY3"/>
<accession>A0A285NCY3</accession>
<dbReference type="EMBL" id="OBEI01000002">
    <property type="protein sequence ID" value="SNZ07158.1"/>
    <property type="molecule type" value="Genomic_DNA"/>
</dbReference>
<dbReference type="Proteomes" id="UP000219036">
    <property type="component" value="Unassembled WGS sequence"/>
</dbReference>
<dbReference type="OrthoDB" id="9949158at2"/>
<keyword evidence="1" id="KW-0175">Coiled coil</keyword>
<feature type="coiled-coil region" evidence="1">
    <location>
        <begin position="78"/>
        <end position="113"/>
    </location>
</feature>
<reference evidence="3" key="1">
    <citation type="submission" date="2017-09" db="EMBL/GenBank/DDBJ databases">
        <authorList>
            <person name="Varghese N."/>
            <person name="Submissions S."/>
        </authorList>
    </citation>
    <scope>NUCLEOTIDE SEQUENCE [LARGE SCALE GENOMIC DNA]</scope>
    <source>
        <strain evidence="3">DSM 15103</strain>
    </source>
</reference>
<organism evidence="2 3">
    <name type="scientific">Persephonella hydrogeniphila</name>
    <dbReference type="NCBI Taxonomy" id="198703"/>
    <lineage>
        <taxon>Bacteria</taxon>
        <taxon>Pseudomonadati</taxon>
        <taxon>Aquificota</taxon>
        <taxon>Aquificia</taxon>
        <taxon>Aquificales</taxon>
        <taxon>Hydrogenothermaceae</taxon>
        <taxon>Persephonella</taxon>
    </lineage>
</organism>